<dbReference type="Pfam" id="PF13426">
    <property type="entry name" value="PAS_9"/>
    <property type="match status" value="1"/>
</dbReference>
<dbReference type="Gene3D" id="1.20.120.160">
    <property type="entry name" value="HPT domain"/>
    <property type="match status" value="1"/>
</dbReference>
<dbReference type="CDD" id="cd17546">
    <property type="entry name" value="REC_hyHK_CKI1_RcsC-like"/>
    <property type="match status" value="1"/>
</dbReference>
<dbReference type="PANTHER" id="PTHR45339">
    <property type="entry name" value="HYBRID SIGNAL TRANSDUCTION HISTIDINE KINASE J"/>
    <property type="match status" value="1"/>
</dbReference>
<feature type="modified residue" description="4-aspartylphosphate" evidence="17">
    <location>
        <position position="921"/>
    </location>
</feature>
<evidence type="ECO:0000256" key="10">
    <source>
        <dbReference type="ARBA" id="ARBA00022840"/>
    </source>
</evidence>
<dbReference type="PROSITE" id="PS50112">
    <property type="entry name" value="PAS"/>
    <property type="match status" value="2"/>
</dbReference>
<sequence length="1204" mass="133074">MNTNMMPDRNRIVILIITIFTGVLLSVTAAVGLLYNSSLHNYKDQLKLSAQSQKDYITDTTKGTQESDNINSNTPLEAQLSKILSTLSRLSYLGESHQTLLIEELGVEYTPIFLQNNSRLDVPSENLLKNENYILPDWLTSIETSLLTEVVGSRQRFRVNGVMQFEGAVTAHNSFNIGDRKFLLIEKIDLAEIRRPFIQAIIIALLIGAAASMVSITSIAVRLKPIIEEYYREITFSKAIRDTSTNVVITADVGGYILSSNKAADILFQYLNDSMIGLHISKLMNGFKEGKSQDIKGTTSEGGSLELQLNKGLIKINDDDIHVFIATDITKRKEAEIFVRDTIISTAAVLDTVDDGIFTLNEAGIVQSINPSVEKIFGYFTGEIVGKDFCMLIPRSFLGEGHKSLADLLASGSESGPGNMQEIQGLHKNGHTFPLDFAVNEYTMSKELFYTVVVRDISDRKQAENELTKHRDNLENMIAAATSEITAIVHTAVNSVITIDQFGIIQLFNPSAEKMFGWPANEAIGSNVSIIIPDMKSATHNGYLQKYIESGEGNIINTEREVIAKRRDGSSFYAYLSVGHSDLGEGNHRFIGFVADITDQKNAEHELISAKENAEEAVRVKANFLANMSHEIRTPMNAVIGFSELLLCDSELSELSKQHASTILISGKNLLNIINDILDFSKIEAGRINLEYVCFHLHNATQETIRTLEYKATEKDLSLTFTISPDIPTRVIGDPTRLRQTIINLIGNAIKFTPSGSVNLNISKAEDSDLTQFSITDTGIGMSESQLESVFDAFAQADSSTNRRFGGTGLGTTISKQLIDLMGGKIWAESEEGVGSTFHFTANLEEAIEYDECLFETDSYIPSNYRSPRKFNILLAEDIAANATLATLRLEQQGHTITWVDNGQKALDAATEKEFDLILMDIQMPEMDGIEATAQLRARNIKLPIIALTASVMKEDRKDCFDAGMESIVGKPIDFDELLSTIEAIVPDGVGKILNQSLPTSTVNCQEIDFSPLDGIIHYQAGINRWGDAVVYLESLKDFSKQRANDGKILIDQIENLGDLTSARALAHSLKGLSGNFSIYQVEEITNSLEILIKENEPHKALLKAKQLDKALLEASHAIDLIIVPDTIHDNEKLEFDGVLVNAILDEINSALDQLDVETISPLMDKLSMYINVNETQLFLQHLGNFDFDSGKLEIESLSLRLGL</sequence>
<evidence type="ECO:0000256" key="6">
    <source>
        <dbReference type="ARBA" id="ARBA00022679"/>
    </source>
</evidence>
<dbReference type="InterPro" id="IPR036097">
    <property type="entry name" value="HisK_dim/P_sf"/>
</dbReference>
<feature type="domain" description="PAS" evidence="21">
    <location>
        <begin position="481"/>
        <end position="551"/>
    </location>
</feature>
<keyword evidence="12" id="KW-0902">Two-component regulatory system</keyword>
<dbReference type="SMART" id="SM00388">
    <property type="entry name" value="HisKA"/>
    <property type="match status" value="1"/>
</dbReference>
<dbReference type="EMBL" id="NVQR01000111">
    <property type="protein sequence ID" value="PCH59672.1"/>
    <property type="molecule type" value="Genomic_DNA"/>
</dbReference>
<evidence type="ECO:0000259" key="22">
    <source>
        <dbReference type="PROSITE" id="PS50113"/>
    </source>
</evidence>
<evidence type="ECO:0000256" key="16">
    <source>
        <dbReference type="ARBA" id="ARBA00070616"/>
    </source>
</evidence>
<dbReference type="InterPro" id="IPR036890">
    <property type="entry name" value="HATPase_C_sf"/>
</dbReference>
<dbReference type="InterPro" id="IPR000700">
    <property type="entry name" value="PAS-assoc_C"/>
</dbReference>
<evidence type="ECO:0000259" key="20">
    <source>
        <dbReference type="PROSITE" id="PS50110"/>
    </source>
</evidence>
<keyword evidence="5 17" id="KW-0597">Phosphoprotein</keyword>
<keyword evidence="9" id="KW-0418">Kinase</keyword>
<dbReference type="FunFam" id="3.30.450.20:FF:000060">
    <property type="entry name" value="Sensor protein FixL"/>
    <property type="match status" value="1"/>
</dbReference>
<gene>
    <name evidence="23" type="ORF">COC19_06800</name>
</gene>
<dbReference type="InterPro" id="IPR001610">
    <property type="entry name" value="PAC"/>
</dbReference>
<keyword evidence="7 18" id="KW-0812">Transmembrane</keyword>
<evidence type="ECO:0000256" key="2">
    <source>
        <dbReference type="ARBA" id="ARBA00004651"/>
    </source>
</evidence>
<dbReference type="CDD" id="cd00130">
    <property type="entry name" value="PAS"/>
    <property type="match status" value="2"/>
</dbReference>
<dbReference type="PROSITE" id="PS50109">
    <property type="entry name" value="HIS_KIN"/>
    <property type="match status" value="1"/>
</dbReference>
<dbReference type="SUPFAM" id="SSF55785">
    <property type="entry name" value="PYP-like sensor domain (PAS domain)"/>
    <property type="match status" value="3"/>
</dbReference>
<dbReference type="Pfam" id="PF00072">
    <property type="entry name" value="Response_reg"/>
    <property type="match status" value="1"/>
</dbReference>
<keyword evidence="13 18" id="KW-0472">Membrane</keyword>
<dbReference type="PRINTS" id="PR00344">
    <property type="entry name" value="BCTRLSENSOR"/>
</dbReference>
<dbReference type="InterPro" id="IPR005467">
    <property type="entry name" value="His_kinase_dom"/>
</dbReference>
<comment type="caution">
    <text evidence="23">The sequence shown here is derived from an EMBL/GenBank/DDBJ whole genome shotgun (WGS) entry which is preliminary data.</text>
</comment>
<keyword evidence="4" id="KW-1003">Cell membrane</keyword>
<reference evidence="24" key="1">
    <citation type="submission" date="2017-08" db="EMBL/GenBank/DDBJ databases">
        <title>A dynamic microbial community with high functional redundancy inhabits the cold, oxic subseafloor aquifer.</title>
        <authorList>
            <person name="Tully B.J."/>
            <person name="Wheat C.G."/>
            <person name="Glazer B.T."/>
            <person name="Huber J.A."/>
        </authorList>
    </citation>
    <scope>NUCLEOTIDE SEQUENCE [LARGE SCALE GENOMIC DNA]</scope>
</reference>
<dbReference type="Pfam" id="PF00989">
    <property type="entry name" value="PAS"/>
    <property type="match status" value="1"/>
</dbReference>
<comment type="catalytic activity">
    <reaction evidence="1">
        <text>ATP + protein L-histidine = ADP + protein N-phospho-L-histidine.</text>
        <dbReference type="EC" id="2.7.13.3"/>
    </reaction>
</comment>
<evidence type="ECO:0000256" key="12">
    <source>
        <dbReference type="ARBA" id="ARBA00023012"/>
    </source>
</evidence>
<dbReference type="GO" id="GO:0005886">
    <property type="term" value="C:plasma membrane"/>
    <property type="evidence" value="ECO:0007669"/>
    <property type="project" value="UniProtKB-SubCell"/>
</dbReference>
<evidence type="ECO:0000259" key="21">
    <source>
        <dbReference type="PROSITE" id="PS50112"/>
    </source>
</evidence>
<dbReference type="PROSITE" id="PS50110">
    <property type="entry name" value="RESPONSE_REGULATORY"/>
    <property type="match status" value="1"/>
</dbReference>
<organism evidence="23 24">
    <name type="scientific">SAR86 cluster bacterium</name>
    <dbReference type="NCBI Taxonomy" id="2030880"/>
    <lineage>
        <taxon>Bacteria</taxon>
        <taxon>Pseudomonadati</taxon>
        <taxon>Pseudomonadota</taxon>
        <taxon>Gammaproteobacteria</taxon>
        <taxon>SAR86 cluster</taxon>
    </lineage>
</organism>
<dbReference type="Gene3D" id="3.30.450.20">
    <property type="entry name" value="PAS domain"/>
    <property type="match status" value="3"/>
</dbReference>
<evidence type="ECO:0000256" key="7">
    <source>
        <dbReference type="ARBA" id="ARBA00022692"/>
    </source>
</evidence>
<evidence type="ECO:0000256" key="3">
    <source>
        <dbReference type="ARBA" id="ARBA00012438"/>
    </source>
</evidence>
<dbReference type="GO" id="GO:0000155">
    <property type="term" value="F:phosphorelay sensor kinase activity"/>
    <property type="evidence" value="ECO:0007669"/>
    <property type="project" value="InterPro"/>
</dbReference>
<dbReference type="PROSITE" id="PS50113">
    <property type="entry name" value="PAC"/>
    <property type="match status" value="2"/>
</dbReference>
<evidence type="ECO:0000256" key="13">
    <source>
        <dbReference type="ARBA" id="ARBA00023136"/>
    </source>
</evidence>
<dbReference type="CDD" id="cd00082">
    <property type="entry name" value="HisKA"/>
    <property type="match status" value="1"/>
</dbReference>
<dbReference type="SUPFAM" id="SSF47226">
    <property type="entry name" value="Histidine-containing phosphotransfer domain, HPT domain"/>
    <property type="match status" value="1"/>
</dbReference>
<dbReference type="Gene3D" id="1.10.287.130">
    <property type="match status" value="1"/>
</dbReference>
<evidence type="ECO:0000256" key="8">
    <source>
        <dbReference type="ARBA" id="ARBA00022741"/>
    </source>
</evidence>
<keyword evidence="14" id="KW-0131">Cell cycle</keyword>
<dbReference type="NCBIfam" id="TIGR00229">
    <property type="entry name" value="sensory_box"/>
    <property type="match status" value="2"/>
</dbReference>
<dbReference type="FunFam" id="1.10.287.130:FF:000038">
    <property type="entry name" value="Sensory transduction histidine kinase"/>
    <property type="match status" value="1"/>
</dbReference>
<dbReference type="Pfam" id="PF02518">
    <property type="entry name" value="HATPase_c"/>
    <property type="match status" value="1"/>
</dbReference>
<evidence type="ECO:0000259" key="19">
    <source>
        <dbReference type="PROSITE" id="PS50109"/>
    </source>
</evidence>
<dbReference type="CDD" id="cd16922">
    <property type="entry name" value="HATPase_EvgS-ArcB-TorS-like"/>
    <property type="match status" value="1"/>
</dbReference>
<accession>A0A2A4MIE7</accession>
<protein>
    <recommendedName>
        <fullName evidence="16">Sensor protein FixL</fullName>
        <ecNumber evidence="3">2.7.13.3</ecNumber>
    </recommendedName>
</protein>
<keyword evidence="6" id="KW-0808">Transferase</keyword>
<feature type="transmembrane region" description="Helical" evidence="18">
    <location>
        <begin position="12"/>
        <end position="35"/>
    </location>
</feature>
<feature type="domain" description="PAC" evidence="22">
    <location>
        <begin position="419"/>
        <end position="469"/>
    </location>
</feature>
<evidence type="ECO:0000256" key="18">
    <source>
        <dbReference type="SAM" id="Phobius"/>
    </source>
</evidence>
<feature type="domain" description="Histidine kinase" evidence="19">
    <location>
        <begin position="627"/>
        <end position="846"/>
    </location>
</feature>
<proteinExistence type="predicted"/>
<evidence type="ECO:0000256" key="1">
    <source>
        <dbReference type="ARBA" id="ARBA00000085"/>
    </source>
</evidence>
<keyword evidence="10" id="KW-0067">ATP-binding</keyword>
<feature type="domain" description="PAC" evidence="22">
    <location>
        <begin position="556"/>
        <end position="609"/>
    </location>
</feature>
<evidence type="ECO:0000256" key="5">
    <source>
        <dbReference type="ARBA" id="ARBA00022553"/>
    </source>
</evidence>
<dbReference type="InterPro" id="IPR000014">
    <property type="entry name" value="PAS"/>
</dbReference>
<dbReference type="PANTHER" id="PTHR45339:SF1">
    <property type="entry name" value="HYBRID SIGNAL TRANSDUCTION HISTIDINE KINASE J"/>
    <property type="match status" value="1"/>
</dbReference>
<keyword evidence="11 18" id="KW-1133">Transmembrane helix</keyword>
<dbReference type="EC" id="2.7.13.3" evidence="3"/>
<dbReference type="SUPFAM" id="SSF47384">
    <property type="entry name" value="Homodimeric domain of signal transducing histidine kinase"/>
    <property type="match status" value="1"/>
</dbReference>
<name>A0A2A4MIE7_9GAMM</name>
<dbReference type="InterPro" id="IPR013767">
    <property type="entry name" value="PAS_fold"/>
</dbReference>
<evidence type="ECO:0000313" key="24">
    <source>
        <dbReference type="Proteomes" id="UP000218172"/>
    </source>
</evidence>
<dbReference type="InterPro" id="IPR011006">
    <property type="entry name" value="CheY-like_superfamily"/>
</dbReference>
<dbReference type="SMART" id="SM00091">
    <property type="entry name" value="PAS"/>
    <property type="match status" value="3"/>
</dbReference>
<dbReference type="GO" id="GO:0005524">
    <property type="term" value="F:ATP binding"/>
    <property type="evidence" value="ECO:0007669"/>
    <property type="project" value="UniProtKB-KW"/>
</dbReference>
<evidence type="ECO:0000256" key="14">
    <source>
        <dbReference type="ARBA" id="ARBA00023306"/>
    </source>
</evidence>
<evidence type="ECO:0000313" key="23">
    <source>
        <dbReference type="EMBL" id="PCH59672.1"/>
    </source>
</evidence>
<comment type="function">
    <text evidence="15">Putative oxygen sensor; modulates the activity of FixJ, a transcriptional activator of nitrogen fixation fixK gene. FixL probably acts as a kinase that phosphorylates FixJ.</text>
</comment>
<evidence type="ECO:0000256" key="9">
    <source>
        <dbReference type="ARBA" id="ARBA00022777"/>
    </source>
</evidence>
<dbReference type="SMART" id="SM00387">
    <property type="entry name" value="HATPase_c"/>
    <property type="match status" value="1"/>
</dbReference>
<dbReference type="SUPFAM" id="SSF55874">
    <property type="entry name" value="ATPase domain of HSP90 chaperone/DNA topoisomerase II/histidine kinase"/>
    <property type="match status" value="1"/>
</dbReference>
<dbReference type="AlphaFoldDB" id="A0A2A4MIE7"/>
<dbReference type="InterPro" id="IPR001789">
    <property type="entry name" value="Sig_transdc_resp-reg_receiver"/>
</dbReference>
<dbReference type="SMART" id="SM00448">
    <property type="entry name" value="REC"/>
    <property type="match status" value="1"/>
</dbReference>
<evidence type="ECO:0000256" key="4">
    <source>
        <dbReference type="ARBA" id="ARBA00022475"/>
    </source>
</evidence>
<evidence type="ECO:0000256" key="17">
    <source>
        <dbReference type="PROSITE-ProRule" id="PRU00169"/>
    </source>
</evidence>
<dbReference type="FunFam" id="3.30.565.10:FF:000010">
    <property type="entry name" value="Sensor histidine kinase RcsC"/>
    <property type="match status" value="1"/>
</dbReference>
<dbReference type="InterPro" id="IPR003661">
    <property type="entry name" value="HisK_dim/P_dom"/>
</dbReference>
<dbReference type="Gene3D" id="3.30.565.10">
    <property type="entry name" value="Histidine kinase-like ATPase, C-terminal domain"/>
    <property type="match status" value="1"/>
</dbReference>
<dbReference type="SMART" id="SM00086">
    <property type="entry name" value="PAC"/>
    <property type="match status" value="2"/>
</dbReference>
<keyword evidence="8" id="KW-0547">Nucleotide-binding</keyword>
<comment type="subcellular location">
    <subcellularLocation>
        <location evidence="2">Cell membrane</location>
        <topology evidence="2">Multi-pass membrane protein</topology>
    </subcellularLocation>
</comment>
<dbReference type="Pfam" id="PF00512">
    <property type="entry name" value="HisKA"/>
    <property type="match status" value="1"/>
</dbReference>
<dbReference type="InterPro" id="IPR004358">
    <property type="entry name" value="Sig_transdc_His_kin-like_C"/>
</dbReference>
<dbReference type="InterPro" id="IPR036641">
    <property type="entry name" value="HPT_dom_sf"/>
</dbReference>
<dbReference type="InterPro" id="IPR035965">
    <property type="entry name" value="PAS-like_dom_sf"/>
</dbReference>
<dbReference type="GO" id="GO:0006355">
    <property type="term" value="P:regulation of DNA-templated transcription"/>
    <property type="evidence" value="ECO:0007669"/>
    <property type="project" value="InterPro"/>
</dbReference>
<dbReference type="Gene3D" id="3.40.50.2300">
    <property type="match status" value="1"/>
</dbReference>
<dbReference type="Proteomes" id="UP000218172">
    <property type="component" value="Unassembled WGS sequence"/>
</dbReference>
<evidence type="ECO:0000256" key="11">
    <source>
        <dbReference type="ARBA" id="ARBA00022989"/>
    </source>
</evidence>
<feature type="domain" description="Response regulatory" evidence="20">
    <location>
        <begin position="872"/>
        <end position="986"/>
    </location>
</feature>
<feature type="domain" description="PAS" evidence="21">
    <location>
        <begin position="349"/>
        <end position="387"/>
    </location>
</feature>
<dbReference type="InterPro" id="IPR003594">
    <property type="entry name" value="HATPase_dom"/>
</dbReference>
<evidence type="ECO:0000256" key="15">
    <source>
        <dbReference type="ARBA" id="ARBA00059827"/>
    </source>
</evidence>
<dbReference type="SUPFAM" id="SSF52172">
    <property type="entry name" value="CheY-like"/>
    <property type="match status" value="1"/>
</dbReference>